<dbReference type="EMBL" id="KB446559">
    <property type="protein sequence ID" value="EME81710.1"/>
    <property type="molecule type" value="Genomic_DNA"/>
</dbReference>
<evidence type="ECO:0000313" key="2">
    <source>
        <dbReference type="EMBL" id="EME81710.1"/>
    </source>
</evidence>
<feature type="transmembrane region" description="Helical" evidence="1">
    <location>
        <begin position="81"/>
        <end position="111"/>
    </location>
</feature>
<keyword evidence="1" id="KW-0812">Transmembrane</keyword>
<reference evidence="2 3" key="1">
    <citation type="journal article" date="2012" name="PLoS Pathog.">
        <title>Diverse lifestyles and strategies of plant pathogenesis encoded in the genomes of eighteen Dothideomycetes fungi.</title>
        <authorList>
            <person name="Ohm R.A."/>
            <person name="Feau N."/>
            <person name="Henrissat B."/>
            <person name="Schoch C.L."/>
            <person name="Horwitz B.A."/>
            <person name="Barry K.W."/>
            <person name="Condon B.J."/>
            <person name="Copeland A.C."/>
            <person name="Dhillon B."/>
            <person name="Glaser F."/>
            <person name="Hesse C.N."/>
            <person name="Kosti I."/>
            <person name="LaButti K."/>
            <person name="Lindquist E.A."/>
            <person name="Lucas S."/>
            <person name="Salamov A.A."/>
            <person name="Bradshaw R.E."/>
            <person name="Ciuffetti L."/>
            <person name="Hamelin R.C."/>
            <person name="Kema G.H.J."/>
            <person name="Lawrence C."/>
            <person name="Scott J.A."/>
            <person name="Spatafora J.W."/>
            <person name="Turgeon B.G."/>
            <person name="de Wit P.J.G.M."/>
            <person name="Zhong S."/>
            <person name="Goodwin S.B."/>
            <person name="Grigoriev I.V."/>
        </authorList>
    </citation>
    <scope>NUCLEOTIDE SEQUENCE [LARGE SCALE GENOMIC DNA]</scope>
    <source>
        <strain evidence="2 3">CIRAD86</strain>
    </source>
</reference>
<dbReference type="AlphaFoldDB" id="M2YVH8"/>
<dbReference type="KEGG" id="pfj:MYCFIDRAFT_175300"/>
<accession>M2YVH8</accession>
<dbReference type="VEuPathDB" id="FungiDB:MYCFIDRAFT_175300"/>
<protein>
    <submittedName>
        <fullName evidence="2">Uncharacterized protein</fullName>
    </submittedName>
</protein>
<name>M2YVH8_PSEFD</name>
<dbReference type="GeneID" id="19333355"/>
<keyword evidence="3" id="KW-1185">Reference proteome</keyword>
<evidence type="ECO:0000313" key="3">
    <source>
        <dbReference type="Proteomes" id="UP000016932"/>
    </source>
</evidence>
<dbReference type="HOGENOM" id="CLU_1215235_0_0_1"/>
<keyword evidence="1" id="KW-0472">Membrane</keyword>
<sequence length="228" mass="25742">MARDFYVDLKTTSGIKDQHTRMGDTKFRVSQGNTSLRKIFILRSDSNATRSTHLHLEKLFRVLGSLLVSMLQYSMDVVLSLLALGLAIGLMVWWDLINFFVFLFGIFGWAIDKNEGTGTHPQHGSVWLAVSQASYCLGQSECQNAKHCIVWTAHYSSSHHDYNSDLRSSHHISNGRNVRHLPLESLRALAALHIQQQKSLTPAARVDTSSSWRLEHAVDLINRQSQSL</sequence>
<proteinExistence type="predicted"/>
<keyword evidence="1" id="KW-1133">Transmembrane helix</keyword>
<gene>
    <name evidence="2" type="ORF">MYCFIDRAFT_175300</name>
</gene>
<evidence type="ECO:0000256" key="1">
    <source>
        <dbReference type="SAM" id="Phobius"/>
    </source>
</evidence>
<dbReference type="RefSeq" id="XP_007927295.1">
    <property type="nucleotide sequence ID" value="XM_007929104.1"/>
</dbReference>
<organism evidence="2 3">
    <name type="scientific">Pseudocercospora fijiensis (strain CIRAD86)</name>
    <name type="common">Black leaf streak disease fungus</name>
    <name type="synonym">Mycosphaerella fijiensis</name>
    <dbReference type="NCBI Taxonomy" id="383855"/>
    <lineage>
        <taxon>Eukaryota</taxon>
        <taxon>Fungi</taxon>
        <taxon>Dikarya</taxon>
        <taxon>Ascomycota</taxon>
        <taxon>Pezizomycotina</taxon>
        <taxon>Dothideomycetes</taxon>
        <taxon>Dothideomycetidae</taxon>
        <taxon>Mycosphaerellales</taxon>
        <taxon>Mycosphaerellaceae</taxon>
        <taxon>Pseudocercospora</taxon>
    </lineage>
</organism>
<dbReference type="Proteomes" id="UP000016932">
    <property type="component" value="Unassembled WGS sequence"/>
</dbReference>